<evidence type="ECO:0000313" key="2">
    <source>
        <dbReference type="EMBL" id="ELY90815.1"/>
    </source>
</evidence>
<proteinExistence type="predicted"/>
<feature type="domain" description="DUF7993" evidence="1">
    <location>
        <begin position="1"/>
        <end position="142"/>
    </location>
</feature>
<dbReference type="PATRIC" id="fig|1230458.4.peg.2279"/>
<comment type="caution">
    <text evidence="2">The sequence shown here is derived from an EMBL/GenBank/DDBJ whole genome shotgun (WGS) entry which is preliminary data.</text>
</comment>
<evidence type="ECO:0000259" key="1">
    <source>
        <dbReference type="Pfam" id="PF25956"/>
    </source>
</evidence>
<dbReference type="EMBL" id="AOIL01000042">
    <property type="protein sequence ID" value="ELY90815.1"/>
    <property type="molecule type" value="Genomic_DNA"/>
</dbReference>
<keyword evidence="3" id="KW-1185">Reference proteome</keyword>
<dbReference type="Pfam" id="PF25956">
    <property type="entry name" value="DUF7993"/>
    <property type="match status" value="1"/>
</dbReference>
<accession>L9ZWE6</accession>
<dbReference type="RefSeq" id="WP_006826019.1">
    <property type="nucleotide sequence ID" value="NZ_AOIL01000042.1"/>
</dbReference>
<protein>
    <recommendedName>
        <fullName evidence="1">DUF7993 domain-containing protein</fullName>
    </recommendedName>
</protein>
<sequence>MVEDRTTDGTRIAQLLSSELDGREDGELAALAVTNADRDVDPTVDGVRAYDVTITGDSGDDDGDVATDNPAGERLAQVFVHPDRSHLEFTAGQDVAAEAAANEGLRVRPKATQPPRTLVFVESGAEVKRATDVVQAVVREEGVDGAST</sequence>
<dbReference type="AlphaFoldDB" id="L9ZWE6"/>
<dbReference type="Proteomes" id="UP000011648">
    <property type="component" value="Unassembled WGS sequence"/>
</dbReference>
<evidence type="ECO:0000313" key="3">
    <source>
        <dbReference type="Proteomes" id="UP000011648"/>
    </source>
</evidence>
<dbReference type="OrthoDB" id="242585at2157"/>
<dbReference type="STRING" id="1230458.C484_11346"/>
<organism evidence="2 3">
    <name type="scientific">Natrialba taiwanensis DSM 12281</name>
    <dbReference type="NCBI Taxonomy" id="1230458"/>
    <lineage>
        <taxon>Archaea</taxon>
        <taxon>Methanobacteriati</taxon>
        <taxon>Methanobacteriota</taxon>
        <taxon>Stenosarchaea group</taxon>
        <taxon>Halobacteria</taxon>
        <taxon>Halobacteriales</taxon>
        <taxon>Natrialbaceae</taxon>
        <taxon>Natrialba</taxon>
    </lineage>
</organism>
<dbReference type="InterPro" id="IPR058306">
    <property type="entry name" value="DUF7993"/>
</dbReference>
<gene>
    <name evidence="2" type="ORF">C484_11346</name>
</gene>
<name>L9ZWE6_9EURY</name>
<reference evidence="2 3" key="1">
    <citation type="journal article" date="2014" name="PLoS Genet.">
        <title>Phylogenetically driven sequencing of extremely halophilic archaea reveals strategies for static and dynamic osmo-response.</title>
        <authorList>
            <person name="Becker E.A."/>
            <person name="Seitzer P.M."/>
            <person name="Tritt A."/>
            <person name="Larsen D."/>
            <person name="Krusor M."/>
            <person name="Yao A.I."/>
            <person name="Wu D."/>
            <person name="Madern D."/>
            <person name="Eisen J.A."/>
            <person name="Darling A.E."/>
            <person name="Facciotti M.T."/>
        </authorList>
    </citation>
    <scope>NUCLEOTIDE SEQUENCE [LARGE SCALE GENOMIC DNA]</scope>
    <source>
        <strain evidence="2 3">DSM 12281</strain>
    </source>
</reference>